<organism evidence="4 5">
    <name type="scientific">Alteromonas alba</name>
    <dbReference type="NCBI Taxonomy" id="2079529"/>
    <lineage>
        <taxon>Bacteria</taxon>
        <taxon>Pseudomonadati</taxon>
        <taxon>Pseudomonadota</taxon>
        <taxon>Gammaproteobacteria</taxon>
        <taxon>Alteromonadales</taxon>
        <taxon>Alteromonadaceae</taxon>
        <taxon>Alteromonas/Salinimonas group</taxon>
        <taxon>Alteromonas</taxon>
    </lineage>
</organism>
<evidence type="ECO:0000256" key="2">
    <source>
        <dbReference type="ARBA" id="ARBA00023136"/>
    </source>
</evidence>
<evidence type="ECO:0000256" key="1">
    <source>
        <dbReference type="ARBA" id="ARBA00004370"/>
    </source>
</evidence>
<evidence type="ECO:0000313" key="5">
    <source>
        <dbReference type="Proteomes" id="UP000238949"/>
    </source>
</evidence>
<dbReference type="EMBL" id="PVNP01000152">
    <property type="protein sequence ID" value="PRO72910.1"/>
    <property type="molecule type" value="Genomic_DNA"/>
</dbReference>
<feature type="domain" description="Bacterial surface antigen (D15)" evidence="3">
    <location>
        <begin position="398"/>
        <end position="537"/>
    </location>
</feature>
<dbReference type="InterPro" id="IPR000184">
    <property type="entry name" value="Bac_surfAg_D15"/>
</dbReference>
<dbReference type="Pfam" id="PF01103">
    <property type="entry name" value="Omp85"/>
    <property type="match status" value="1"/>
</dbReference>
<sequence length="540" mass="61394">MQRSIHNYRLCTAFVVCGLFSHNAVGDELFSDEGCGADAPHEQPQKVAEIVINSQDIFDESKAGTGFLHRLANRFHITTNADVIAERLPFKKGQQVTPEQLAEAERIIRREMYIRDARVTYIDTCNIDDMARIQVETWDNWSLLPSLSFGRKGGKNRFEVGFKDDNLFGRGIHASVEYKSDEQRSGFRFVTRAPISFIPHSNVLLDVEDNDDGSIVQFQFDKPFYQLSTENRFLANYLSFKRVDEIFQNGGTRNVFEHEGHQYDLAYGFLLEREGDDLHRLTFGVTDQLDKFAQPEDGIETGFRQVIPMERRFVYPWVEYEYLQNDFKVLQDIYLTNQNEDINLGWSAKVKLGYETHSPDSSMGMHLNSSVSRGYLWDSSLLLLGADLSATLGVLEDDYFSASLHGEYFDRLSSKFAFYTSGLLSISQHPFYDLPVTLGGESGVRGYPLQYQHGDDRAKASVELRYYPKINIYRVLDMGMVAFFDAGKAWSGESSRDNEDGGVLASTGLGARFYSNRSSHRNVIHVDMAFPLSNGENVDS</sequence>
<dbReference type="GO" id="GO:0019867">
    <property type="term" value="C:outer membrane"/>
    <property type="evidence" value="ECO:0007669"/>
    <property type="project" value="InterPro"/>
</dbReference>
<reference evidence="5" key="1">
    <citation type="journal article" date="2020" name="Int. J. Syst. Evol. Microbiol.">
        <title>Alteromonas alba sp. nov., a marine bacterium isolated from the seawater of the West Pacific Ocean.</title>
        <authorList>
            <person name="Sun C."/>
            <person name="Wu Y.-H."/>
            <person name="Xamxidin M."/>
            <person name="Cheng H."/>
            <person name="Xu X.-W."/>
        </authorList>
    </citation>
    <scope>NUCLEOTIDE SEQUENCE [LARGE SCALE GENOMIC DNA]</scope>
    <source>
        <strain evidence="5">190</strain>
    </source>
</reference>
<keyword evidence="2" id="KW-0472">Membrane</keyword>
<keyword evidence="5" id="KW-1185">Reference proteome</keyword>
<dbReference type="Proteomes" id="UP000238949">
    <property type="component" value="Unassembled WGS sequence"/>
</dbReference>
<comment type="caution">
    <text evidence="4">The sequence shown here is derived from an EMBL/GenBank/DDBJ whole genome shotgun (WGS) entry which is preliminary data.</text>
</comment>
<dbReference type="Gene3D" id="2.40.160.50">
    <property type="entry name" value="membrane protein fhac: a member of the omp85/tpsb transporter family"/>
    <property type="match status" value="1"/>
</dbReference>
<accession>A0A2S9V8X7</accession>
<protein>
    <submittedName>
        <fullName evidence="4">Outer membrane protein assembly factor</fullName>
    </submittedName>
</protein>
<name>A0A2S9V8X7_9ALTE</name>
<proteinExistence type="predicted"/>
<dbReference type="AlphaFoldDB" id="A0A2S9V8X7"/>
<evidence type="ECO:0000313" key="4">
    <source>
        <dbReference type="EMBL" id="PRO72910.1"/>
    </source>
</evidence>
<gene>
    <name evidence="4" type="ORF">C6Y40_14005</name>
</gene>
<evidence type="ECO:0000259" key="3">
    <source>
        <dbReference type="Pfam" id="PF01103"/>
    </source>
</evidence>
<comment type="subcellular location">
    <subcellularLocation>
        <location evidence="1">Membrane</location>
    </subcellularLocation>
</comment>
<dbReference type="OrthoDB" id="6306838at2"/>
<dbReference type="RefSeq" id="WP_105935132.1">
    <property type="nucleotide sequence ID" value="NZ_PVNP01000152.1"/>
</dbReference>